<dbReference type="InterPro" id="IPR038063">
    <property type="entry name" value="Transpep_catalytic_dom"/>
</dbReference>
<dbReference type="Gene3D" id="1.10.101.10">
    <property type="entry name" value="PGBD-like superfamily/PGBD"/>
    <property type="match status" value="1"/>
</dbReference>
<evidence type="ECO:0000313" key="11">
    <source>
        <dbReference type="Proteomes" id="UP000240996"/>
    </source>
</evidence>
<dbReference type="Pfam" id="PF03734">
    <property type="entry name" value="YkuD"/>
    <property type="match status" value="1"/>
</dbReference>
<keyword evidence="6 7" id="KW-0961">Cell wall biogenesis/degradation</keyword>
<dbReference type="GO" id="GO:0009252">
    <property type="term" value="P:peptidoglycan biosynthetic process"/>
    <property type="evidence" value="ECO:0007669"/>
    <property type="project" value="UniProtKB-UniPathway"/>
</dbReference>
<dbReference type="GO" id="GO:0071555">
    <property type="term" value="P:cell wall organization"/>
    <property type="evidence" value="ECO:0007669"/>
    <property type="project" value="UniProtKB-UniRule"/>
</dbReference>
<dbReference type="InterPro" id="IPR045380">
    <property type="entry name" value="LD_TPept_scaffold_dom"/>
</dbReference>
<dbReference type="GO" id="GO:0016740">
    <property type="term" value="F:transferase activity"/>
    <property type="evidence" value="ECO:0007669"/>
    <property type="project" value="UniProtKB-KW"/>
</dbReference>
<evidence type="ECO:0000313" key="10">
    <source>
        <dbReference type="EMBL" id="PTM44138.1"/>
    </source>
</evidence>
<dbReference type="SUPFAM" id="SSF141523">
    <property type="entry name" value="L,D-transpeptidase catalytic domain-like"/>
    <property type="match status" value="1"/>
</dbReference>
<dbReference type="Pfam" id="PF20142">
    <property type="entry name" value="Scaffold"/>
    <property type="match status" value="1"/>
</dbReference>
<dbReference type="EMBL" id="PZZN01000004">
    <property type="protein sequence ID" value="PTM44138.1"/>
    <property type="molecule type" value="Genomic_DNA"/>
</dbReference>
<dbReference type="PANTHER" id="PTHR41533">
    <property type="entry name" value="L,D-TRANSPEPTIDASE HI_1667-RELATED"/>
    <property type="match status" value="1"/>
</dbReference>
<evidence type="ECO:0000256" key="7">
    <source>
        <dbReference type="PROSITE-ProRule" id="PRU01373"/>
    </source>
</evidence>
<keyword evidence="4 7" id="KW-0133">Cell shape</keyword>
<evidence type="ECO:0000256" key="8">
    <source>
        <dbReference type="SAM" id="SignalP"/>
    </source>
</evidence>
<evidence type="ECO:0000256" key="2">
    <source>
        <dbReference type="ARBA" id="ARBA00005992"/>
    </source>
</evidence>
<dbReference type="InterPro" id="IPR036366">
    <property type="entry name" value="PGBDSf"/>
</dbReference>
<evidence type="ECO:0000256" key="5">
    <source>
        <dbReference type="ARBA" id="ARBA00022984"/>
    </source>
</evidence>
<protein>
    <submittedName>
        <fullName evidence="10">Murein L,D-transpeptidase YcbB/YkuD</fullName>
    </submittedName>
</protein>
<dbReference type="SUPFAM" id="SSF47090">
    <property type="entry name" value="PGBD-like"/>
    <property type="match status" value="1"/>
</dbReference>
<sequence length="551" mass="58761">MTVTTLRARLASGAMPLALLLTNGAAGAQPAQTAPRRAAPPAKPSAAPAAIGGVVISRQAVTDETVRAVYTKAKWRAVWSDADVAALNTALGDRSRHGLDHVAFLPDLPADAAPADIDVARTRVALAYAGALARGRVDPATLHQVYTLPRPSVDLATGLVAAIARHKVEDWLESLAPQDADYRLLSDAYRVFSEKALNAPSGPAPLEAPAQTGAAALIRVGTRDPRVATIVEQLVESGYLLTPGPVAAPTLAQSASTIAGLQPATPSSAPVYTQAIADAMKGLQTDYGIAADGIVGPETLKVLNLGPGDRARALAVALERRRWLERTPPATRIDVNTAASQLRYYRDGVLVDQRKVIVGEPGRETPALSSPIYRLVANPTWTVPKSIQNGEMANVDDAYLQEHNMVLRDGWIVQQPGPSNALGLVKFDMANDQAIYLHDTSAPGLFDRSQRHLSHGCVRVEDAIGFAQMLADDQGVTEAWQTAQASGEMQFVPLPRRIPVRLLYENVYVGDAGKVAFRTDPYGWNDPVAEQLGFERSAARRAEARDIDIGP</sequence>
<feature type="domain" description="L,D-TPase catalytic" evidence="9">
    <location>
        <begin position="331"/>
        <end position="479"/>
    </location>
</feature>
<dbReference type="GO" id="GO:0004180">
    <property type="term" value="F:carboxypeptidase activity"/>
    <property type="evidence" value="ECO:0007669"/>
    <property type="project" value="UniProtKB-ARBA"/>
</dbReference>
<feature type="active site" description="Nucleophile" evidence="7">
    <location>
        <position position="457"/>
    </location>
</feature>
<keyword evidence="8" id="KW-0732">Signal</keyword>
<proteinExistence type="inferred from homology"/>
<dbReference type="AlphaFoldDB" id="A0A2T4YLK8"/>
<dbReference type="GO" id="GO:0008360">
    <property type="term" value="P:regulation of cell shape"/>
    <property type="evidence" value="ECO:0007669"/>
    <property type="project" value="UniProtKB-UniRule"/>
</dbReference>
<evidence type="ECO:0000256" key="6">
    <source>
        <dbReference type="ARBA" id="ARBA00023316"/>
    </source>
</evidence>
<comment type="caution">
    <text evidence="10">The sequence shown here is derived from an EMBL/GenBank/DDBJ whole genome shotgun (WGS) entry which is preliminary data.</text>
</comment>
<evidence type="ECO:0000256" key="4">
    <source>
        <dbReference type="ARBA" id="ARBA00022960"/>
    </source>
</evidence>
<evidence type="ECO:0000256" key="1">
    <source>
        <dbReference type="ARBA" id="ARBA00004752"/>
    </source>
</evidence>
<evidence type="ECO:0000256" key="3">
    <source>
        <dbReference type="ARBA" id="ARBA00022679"/>
    </source>
</evidence>
<dbReference type="PANTHER" id="PTHR41533:SF2">
    <property type="entry name" value="BLR7131 PROTEIN"/>
    <property type="match status" value="1"/>
</dbReference>
<feature type="active site" description="Proton donor/acceptor" evidence="7">
    <location>
        <position position="438"/>
    </location>
</feature>
<keyword evidence="3" id="KW-0808">Transferase</keyword>
<dbReference type="CDD" id="cd16913">
    <property type="entry name" value="YkuD_like"/>
    <property type="match status" value="1"/>
</dbReference>
<name>A0A2T4YLK8_9SPHN</name>
<dbReference type="UniPathway" id="UPA00219"/>
<evidence type="ECO:0000259" key="9">
    <source>
        <dbReference type="PROSITE" id="PS52029"/>
    </source>
</evidence>
<feature type="chain" id="PRO_5015672679" evidence="8">
    <location>
        <begin position="29"/>
        <end position="551"/>
    </location>
</feature>
<accession>A0A2T4YLK8</accession>
<dbReference type="PROSITE" id="PS52029">
    <property type="entry name" value="LD_TPASE"/>
    <property type="match status" value="1"/>
</dbReference>
<reference evidence="10 11" key="1">
    <citation type="submission" date="2018-04" db="EMBL/GenBank/DDBJ databases">
        <title>Genomic Encyclopedia of Type Strains, Phase III (KMG-III): the genomes of soil and plant-associated and newly described type strains.</title>
        <authorList>
            <person name="Whitman W."/>
        </authorList>
    </citation>
    <scope>NUCLEOTIDE SEQUENCE [LARGE SCALE GENOMIC DNA]</scope>
    <source>
        <strain evidence="10 11">NW12</strain>
    </source>
</reference>
<dbReference type="Gene3D" id="2.40.440.10">
    <property type="entry name" value="L,D-transpeptidase catalytic domain-like"/>
    <property type="match status" value="1"/>
</dbReference>
<dbReference type="InterPro" id="IPR036365">
    <property type="entry name" value="PGBD-like_sf"/>
</dbReference>
<dbReference type="InterPro" id="IPR005490">
    <property type="entry name" value="LD_TPept_cat_dom"/>
</dbReference>
<gene>
    <name evidence="10" type="ORF">C8J24_3412</name>
</gene>
<keyword evidence="11" id="KW-1185">Reference proteome</keyword>
<keyword evidence="5 7" id="KW-0573">Peptidoglycan synthesis</keyword>
<dbReference type="InterPro" id="IPR052905">
    <property type="entry name" value="LD-transpeptidase_YkuD-like"/>
</dbReference>
<feature type="signal peptide" evidence="8">
    <location>
        <begin position="1"/>
        <end position="28"/>
    </location>
</feature>
<comment type="similarity">
    <text evidence="2">Belongs to the YkuD family.</text>
</comment>
<organism evidence="10 11">
    <name type="scientific">Sphingomonas aerolata</name>
    <dbReference type="NCBI Taxonomy" id="185951"/>
    <lineage>
        <taxon>Bacteria</taxon>
        <taxon>Pseudomonadati</taxon>
        <taxon>Pseudomonadota</taxon>
        <taxon>Alphaproteobacteria</taxon>
        <taxon>Sphingomonadales</taxon>
        <taxon>Sphingomonadaceae</taxon>
        <taxon>Sphingomonas</taxon>
    </lineage>
</organism>
<dbReference type="Proteomes" id="UP000240996">
    <property type="component" value="Unassembled WGS sequence"/>
</dbReference>
<comment type="pathway">
    <text evidence="1 7">Cell wall biogenesis; peptidoglycan biosynthesis.</text>
</comment>